<feature type="compositionally biased region" description="Basic and acidic residues" evidence="1">
    <location>
        <begin position="1"/>
        <end position="11"/>
    </location>
</feature>
<evidence type="ECO:0000313" key="2">
    <source>
        <dbReference type="EMBL" id="CAC5417871.1"/>
    </source>
</evidence>
<keyword evidence="3" id="KW-1185">Reference proteome</keyword>
<sequence>MKTLNEEEQVHALRRKTQNQRTNHNEGYAKKGPSRRDHEKRRVDLSFSCGKCGTTHERRNCPHTKFCKSKFSKSVHGLDEYSSCELDGENNFVGAVNRKTEIKENACFSSFKLQGKTVQFKIVTGAQVNILPLSIYKKLSNIKLSKTSTSLTSYSGDKLKVVGKCSLHLKDKNCEFFVTDTNQSPLLGFKASHELGLIHVIMTVQTDVDDPVKSFPKVFTGLGCLEKPYHIKIDSSVNPVINPLRKIPAALREKL</sequence>
<protein>
    <submittedName>
        <fullName evidence="2">Uncharacterized protein</fullName>
    </submittedName>
</protein>
<proteinExistence type="predicted"/>
<dbReference type="EMBL" id="CACVKT020008819">
    <property type="protein sequence ID" value="CAC5417871.1"/>
    <property type="molecule type" value="Genomic_DNA"/>
</dbReference>
<dbReference type="CDD" id="cd05481">
    <property type="entry name" value="retropepsin_like_LTR_1"/>
    <property type="match status" value="1"/>
</dbReference>
<evidence type="ECO:0000313" key="3">
    <source>
        <dbReference type="Proteomes" id="UP000507470"/>
    </source>
</evidence>
<dbReference type="Proteomes" id="UP000507470">
    <property type="component" value="Unassembled WGS sequence"/>
</dbReference>
<dbReference type="PANTHER" id="PTHR37984">
    <property type="entry name" value="PROTEIN CBG26694"/>
    <property type="match status" value="1"/>
</dbReference>
<dbReference type="OrthoDB" id="6148559at2759"/>
<gene>
    <name evidence="2" type="ORF">MCOR_50348</name>
</gene>
<accession>A0A6J8EFJ4</accession>
<evidence type="ECO:0000256" key="1">
    <source>
        <dbReference type="SAM" id="MobiDB-lite"/>
    </source>
</evidence>
<name>A0A6J8EFJ4_MYTCO</name>
<reference evidence="2 3" key="1">
    <citation type="submission" date="2020-06" db="EMBL/GenBank/DDBJ databases">
        <authorList>
            <person name="Li R."/>
            <person name="Bekaert M."/>
        </authorList>
    </citation>
    <scope>NUCLEOTIDE SEQUENCE [LARGE SCALE GENOMIC DNA]</scope>
    <source>
        <strain evidence="3">wild</strain>
    </source>
</reference>
<feature type="compositionally biased region" description="Basic and acidic residues" evidence="1">
    <location>
        <begin position="23"/>
        <end position="42"/>
    </location>
</feature>
<dbReference type="AlphaFoldDB" id="A0A6J8EFJ4"/>
<dbReference type="PANTHER" id="PTHR37984:SF7">
    <property type="entry name" value="INTEGRASE CATALYTIC DOMAIN-CONTAINING PROTEIN"/>
    <property type="match status" value="1"/>
</dbReference>
<organism evidence="2 3">
    <name type="scientific">Mytilus coruscus</name>
    <name type="common">Sea mussel</name>
    <dbReference type="NCBI Taxonomy" id="42192"/>
    <lineage>
        <taxon>Eukaryota</taxon>
        <taxon>Metazoa</taxon>
        <taxon>Spiralia</taxon>
        <taxon>Lophotrochozoa</taxon>
        <taxon>Mollusca</taxon>
        <taxon>Bivalvia</taxon>
        <taxon>Autobranchia</taxon>
        <taxon>Pteriomorphia</taxon>
        <taxon>Mytilida</taxon>
        <taxon>Mytiloidea</taxon>
        <taxon>Mytilidae</taxon>
        <taxon>Mytilinae</taxon>
        <taxon>Mytilus</taxon>
    </lineage>
</organism>
<feature type="region of interest" description="Disordered" evidence="1">
    <location>
        <begin position="1"/>
        <end position="42"/>
    </location>
</feature>
<dbReference type="InterPro" id="IPR050951">
    <property type="entry name" value="Retrovirus_Pol_polyprotein"/>
</dbReference>